<comment type="caution">
    <text evidence="2">The sequence shown here is derived from an EMBL/GenBank/DDBJ whole genome shotgun (WGS) entry which is preliminary data.</text>
</comment>
<sequence>MHGLGVGFGYRSPSNTSDGPLCEGDQRHNKHQPRHHRKIHITDNMISSRFIQFVAIVFGAYACLDIQAQAVTGPSKPSQPSLNAPPHLGMTGDNKTNNPNGLHTAPRQSQAPSAPFSGAKQPDKNPSKTMNNSQTKPAEMAKPTGLENAKPVGPGPVGKEKAESDEDKIPAGAEGLTKRGGLRDVLWKRGDLPSIQGIGKKPTSLKENNTTKKPDEDPGANTGGGKTATGQSTMARESSGYVAGSSAPDAGKNKSGRTKLMLNGGIGSSEPSDTIPSSEGNASKNKQGGVHAGLNERDGESIQHLIRKRQDAGFYKTKFKAPKLGGGTTSGVAVGTFGGPPVPINGVMGPTGPIPLPTAIVPVTPVGGNGMGGMPPMLGGGYF</sequence>
<evidence type="ECO:0000313" key="3">
    <source>
        <dbReference type="Proteomes" id="UP000324748"/>
    </source>
</evidence>
<dbReference type="AlphaFoldDB" id="A0A5B0MUR6"/>
<feature type="region of interest" description="Disordered" evidence="1">
    <location>
        <begin position="1"/>
        <end position="40"/>
    </location>
</feature>
<feature type="compositionally biased region" description="Basic residues" evidence="1">
    <location>
        <begin position="28"/>
        <end position="39"/>
    </location>
</feature>
<gene>
    <name evidence="2" type="ORF">PGT21_021192</name>
</gene>
<feature type="compositionally biased region" description="Basic and acidic residues" evidence="1">
    <location>
        <begin position="181"/>
        <end position="191"/>
    </location>
</feature>
<dbReference type="OrthoDB" id="10345842at2759"/>
<evidence type="ECO:0000256" key="1">
    <source>
        <dbReference type="SAM" id="MobiDB-lite"/>
    </source>
</evidence>
<proteinExistence type="predicted"/>
<dbReference type="Proteomes" id="UP000324748">
    <property type="component" value="Unassembled WGS sequence"/>
</dbReference>
<accession>A0A5B0MUR6</accession>
<feature type="compositionally biased region" description="Polar residues" evidence="1">
    <location>
        <begin position="71"/>
        <end position="82"/>
    </location>
</feature>
<reference evidence="2 3" key="1">
    <citation type="submission" date="2019-05" db="EMBL/GenBank/DDBJ databases">
        <title>Emergence of the Ug99 lineage of the wheat stem rust pathogen through somatic hybridization.</title>
        <authorList>
            <person name="Li F."/>
            <person name="Upadhyaya N.M."/>
            <person name="Sperschneider J."/>
            <person name="Matny O."/>
            <person name="Nguyen-Phuc H."/>
            <person name="Mago R."/>
            <person name="Raley C."/>
            <person name="Miller M.E."/>
            <person name="Silverstein K.A.T."/>
            <person name="Henningsen E."/>
            <person name="Hirsch C.D."/>
            <person name="Visser B."/>
            <person name="Pretorius Z.A."/>
            <person name="Steffenson B.J."/>
            <person name="Schwessinger B."/>
            <person name="Dodds P.N."/>
            <person name="Figueroa M."/>
        </authorList>
    </citation>
    <scope>NUCLEOTIDE SEQUENCE [LARGE SCALE GENOMIC DNA]</scope>
    <source>
        <strain evidence="2">21-0</strain>
    </source>
</reference>
<evidence type="ECO:0000313" key="2">
    <source>
        <dbReference type="EMBL" id="KAA1080791.1"/>
    </source>
</evidence>
<feature type="region of interest" description="Disordered" evidence="1">
    <location>
        <begin position="71"/>
        <end position="301"/>
    </location>
</feature>
<protein>
    <submittedName>
        <fullName evidence="2">Uncharacterized protein</fullName>
    </submittedName>
</protein>
<keyword evidence="3" id="KW-1185">Reference proteome</keyword>
<organism evidence="2 3">
    <name type="scientific">Puccinia graminis f. sp. tritici</name>
    <dbReference type="NCBI Taxonomy" id="56615"/>
    <lineage>
        <taxon>Eukaryota</taxon>
        <taxon>Fungi</taxon>
        <taxon>Dikarya</taxon>
        <taxon>Basidiomycota</taxon>
        <taxon>Pucciniomycotina</taxon>
        <taxon>Pucciniomycetes</taxon>
        <taxon>Pucciniales</taxon>
        <taxon>Pucciniaceae</taxon>
        <taxon>Puccinia</taxon>
    </lineage>
</organism>
<dbReference type="EMBL" id="VSWC01000131">
    <property type="protein sequence ID" value="KAA1080791.1"/>
    <property type="molecule type" value="Genomic_DNA"/>
</dbReference>
<name>A0A5B0MUR6_PUCGR</name>
<feature type="compositionally biased region" description="Polar residues" evidence="1">
    <location>
        <begin position="93"/>
        <end position="112"/>
    </location>
</feature>
<feature type="compositionally biased region" description="Polar residues" evidence="1">
    <location>
        <begin position="269"/>
        <end position="286"/>
    </location>
</feature>
<feature type="compositionally biased region" description="Polar residues" evidence="1">
    <location>
        <begin position="127"/>
        <end position="136"/>
    </location>
</feature>